<name>F4CJY2_PSEUX</name>
<keyword evidence="1" id="KW-0812">Transmembrane</keyword>
<sequence length="284" mass="28383">MVASALIALLAAAAFGVGAVLQHHGANLVARRFPLHPALVRDLLRQPWWLLGAVVDLVGVGLHLLALSVGPLTVVQPVLVLSLVVGLLLQPLFGRPVRRGQLVSASVTVVGLAAFLVTLPRDPTSPTGTHWASGVVATLVLVALAYGLTRWPPARAAGLGTIAGAVLSLSAALAKAWLPLLAAGALGVLVRTWQLWAGCALGLAGVLITQVAFQAGALGPSLAALTVSQPAVGVLLGALVLDEAVFSGPTGVVQAVGLAGALTGVALLVMQTSSEAGPSDGPGP</sequence>
<dbReference type="STRING" id="675635.Psed_4863"/>
<feature type="transmembrane region" description="Helical" evidence="1">
    <location>
        <begin position="195"/>
        <end position="215"/>
    </location>
</feature>
<dbReference type="HOGENOM" id="CLU_852144_0_0_11"/>
<evidence type="ECO:0000256" key="1">
    <source>
        <dbReference type="SAM" id="Phobius"/>
    </source>
</evidence>
<keyword evidence="1" id="KW-1133">Transmembrane helix</keyword>
<dbReference type="OrthoDB" id="4382070at2"/>
<feature type="transmembrane region" description="Helical" evidence="1">
    <location>
        <begin position="46"/>
        <end position="67"/>
    </location>
</feature>
<gene>
    <name evidence="2" type="ordered locus">Psed_4863</name>
</gene>
<evidence type="ECO:0008006" key="4">
    <source>
        <dbReference type="Google" id="ProtNLM"/>
    </source>
</evidence>
<dbReference type="PANTHER" id="PTHR40761:SF1">
    <property type="entry name" value="CONSERVED INTEGRAL MEMBRANE ALANINE VALINE AND LEUCINE RICH PROTEIN-RELATED"/>
    <property type="match status" value="1"/>
</dbReference>
<reference evidence="2 3" key="1">
    <citation type="journal article" date="2011" name="J. Bacteriol.">
        <title>Genome sequence of the 1,4-dioxane-degrading Pseudonocardia dioxanivorans strain CB1190.</title>
        <authorList>
            <person name="Sales C.M."/>
            <person name="Mahendra S."/>
            <person name="Grostern A."/>
            <person name="Parales R.E."/>
            <person name="Goodwin L.A."/>
            <person name="Woyke T."/>
            <person name="Nolan M."/>
            <person name="Lapidus A."/>
            <person name="Chertkov O."/>
            <person name="Ovchinnikova G."/>
            <person name="Sczyrba A."/>
            <person name="Alvarez-Cohen L."/>
        </authorList>
    </citation>
    <scope>NUCLEOTIDE SEQUENCE [LARGE SCALE GENOMIC DNA]</scope>
    <source>
        <strain evidence="3">ATCC 55486 / DSM 44775 / JCM 13855 / CB1190</strain>
    </source>
</reference>
<feature type="transmembrane region" description="Helical" evidence="1">
    <location>
        <begin position="161"/>
        <end position="183"/>
    </location>
</feature>
<dbReference type="RefSeq" id="WP_013676915.1">
    <property type="nucleotide sequence ID" value="NC_015312.1"/>
</dbReference>
<keyword evidence="3" id="KW-1185">Reference proteome</keyword>
<dbReference type="KEGG" id="pdx:Psed_4863"/>
<dbReference type="EMBL" id="CP002593">
    <property type="protein sequence ID" value="AEA27007.1"/>
    <property type="molecule type" value="Genomic_DNA"/>
</dbReference>
<organism evidence="2 3">
    <name type="scientific">Pseudonocardia dioxanivorans (strain ATCC 55486 / DSM 44775 / JCM 13855 / CB1190)</name>
    <dbReference type="NCBI Taxonomy" id="675635"/>
    <lineage>
        <taxon>Bacteria</taxon>
        <taxon>Bacillati</taxon>
        <taxon>Actinomycetota</taxon>
        <taxon>Actinomycetes</taxon>
        <taxon>Pseudonocardiales</taxon>
        <taxon>Pseudonocardiaceae</taxon>
        <taxon>Pseudonocardia</taxon>
    </lineage>
</organism>
<keyword evidence="1" id="KW-0472">Membrane</keyword>
<feature type="transmembrane region" description="Helical" evidence="1">
    <location>
        <begin position="99"/>
        <end position="119"/>
    </location>
</feature>
<feature type="transmembrane region" description="Helical" evidence="1">
    <location>
        <begin position="131"/>
        <end position="149"/>
    </location>
</feature>
<feature type="transmembrane region" description="Helical" evidence="1">
    <location>
        <begin position="74"/>
        <end position="93"/>
    </location>
</feature>
<feature type="transmembrane region" description="Helical" evidence="1">
    <location>
        <begin position="221"/>
        <end position="240"/>
    </location>
</feature>
<dbReference type="Proteomes" id="UP000007809">
    <property type="component" value="Chromosome"/>
</dbReference>
<dbReference type="AlphaFoldDB" id="F4CJY2"/>
<accession>F4CJY2</accession>
<evidence type="ECO:0000313" key="3">
    <source>
        <dbReference type="Proteomes" id="UP000007809"/>
    </source>
</evidence>
<proteinExistence type="predicted"/>
<evidence type="ECO:0000313" key="2">
    <source>
        <dbReference type="EMBL" id="AEA27007.1"/>
    </source>
</evidence>
<feature type="transmembrane region" description="Helical" evidence="1">
    <location>
        <begin position="252"/>
        <end position="270"/>
    </location>
</feature>
<dbReference type="NCBIfam" id="NF038012">
    <property type="entry name" value="DMT_1"/>
    <property type="match status" value="1"/>
</dbReference>
<protein>
    <recommendedName>
        <fullName evidence="4">Integral membrane protein</fullName>
    </recommendedName>
</protein>
<dbReference type="eggNOG" id="COG0697">
    <property type="taxonomic scope" value="Bacteria"/>
</dbReference>
<dbReference type="PANTHER" id="PTHR40761">
    <property type="entry name" value="CONSERVED INTEGRAL MEMBRANE ALANINE VALINE AND LEUCINE RICH PROTEIN-RELATED"/>
    <property type="match status" value="1"/>
</dbReference>